<dbReference type="Pfam" id="PF00530">
    <property type="entry name" value="SRCR"/>
    <property type="match status" value="1"/>
</dbReference>
<name>A0ABP0JQF1_9DINO</name>
<comment type="caution">
    <text evidence="3">The sequence shown here is derived from an EMBL/GenBank/DDBJ whole genome shotgun (WGS) entry which is preliminary data.</text>
</comment>
<dbReference type="PROSITE" id="PS50287">
    <property type="entry name" value="SRCR_2"/>
    <property type="match status" value="1"/>
</dbReference>
<dbReference type="EMBL" id="CAXAMN010006114">
    <property type="protein sequence ID" value="CAK9016598.1"/>
    <property type="molecule type" value="Genomic_DNA"/>
</dbReference>
<dbReference type="Gene3D" id="3.10.250.10">
    <property type="entry name" value="SRCR-like domain"/>
    <property type="match status" value="1"/>
</dbReference>
<dbReference type="InterPro" id="IPR036772">
    <property type="entry name" value="SRCR-like_dom_sf"/>
</dbReference>
<protein>
    <recommendedName>
        <fullName evidence="2">SRCR domain-containing protein</fullName>
    </recommendedName>
</protein>
<evidence type="ECO:0000259" key="2">
    <source>
        <dbReference type="PROSITE" id="PS50287"/>
    </source>
</evidence>
<dbReference type="SUPFAM" id="SSF56487">
    <property type="entry name" value="SRCR-like"/>
    <property type="match status" value="1"/>
</dbReference>
<organism evidence="3 4">
    <name type="scientific">Durusdinium trenchii</name>
    <dbReference type="NCBI Taxonomy" id="1381693"/>
    <lineage>
        <taxon>Eukaryota</taxon>
        <taxon>Sar</taxon>
        <taxon>Alveolata</taxon>
        <taxon>Dinophyceae</taxon>
        <taxon>Suessiales</taxon>
        <taxon>Symbiodiniaceae</taxon>
        <taxon>Durusdinium</taxon>
    </lineage>
</organism>
<dbReference type="PANTHER" id="PTHR48071">
    <property type="entry name" value="SRCR DOMAIN-CONTAINING PROTEIN"/>
    <property type="match status" value="1"/>
</dbReference>
<dbReference type="PRINTS" id="PR00258">
    <property type="entry name" value="SPERACTRCPTR"/>
</dbReference>
<sequence>MAVLRDDWSTHLCTVSLLTVIRLLPVNTSNPLRSRTPIPRRSTLADRIVTTVPPATTVPPVEEGSVRLEDGAGPLQGRLEIFHNGQWGTVCKDGFGQVDAAVVCRQLGWYGGWVSLGFEGGPIWMSQVDCSGVETALIQCPFPGWGIHSCQQSDSVGVICVQATTTTTTTVIQPGNMEIGQVVVRARWRRFTFTRPLKRVPVVVVAPRTSGREAVTIRVKDVRTTGFSAIIAKPTGSKVRSGQRMSVTFWAVTTGIKEFGNDGLVLQAERTNMRNLKFGKKCKPDGLKPSDWGRIEFGQAFQNQLNEPPAGPPALLTTIQTIRNEKGLPSNSKPWLTVAVKEVRTDHAKVALHMSETSRYGKVTKREQVGWIAVKQGIYPDFFLSTGPTTVVALKSARVVSGMDNPGNPELPLGTTLQGGIALALVSQSTRRGGKGDDGGWARVLEATRQYVSVAIDEDQTCDKERNHGSEEVSLVVFGRAGRN</sequence>
<evidence type="ECO:0000313" key="4">
    <source>
        <dbReference type="Proteomes" id="UP001642484"/>
    </source>
</evidence>
<dbReference type="Proteomes" id="UP001642484">
    <property type="component" value="Unassembled WGS sequence"/>
</dbReference>
<dbReference type="SMART" id="SM00202">
    <property type="entry name" value="SR"/>
    <property type="match status" value="1"/>
</dbReference>
<evidence type="ECO:0000313" key="3">
    <source>
        <dbReference type="EMBL" id="CAK9016598.1"/>
    </source>
</evidence>
<dbReference type="PANTHER" id="PTHR48071:SF28">
    <property type="entry name" value="SRCR DOMAIN-CONTAINING PROTEIN"/>
    <property type="match status" value="1"/>
</dbReference>
<reference evidence="3 4" key="1">
    <citation type="submission" date="2024-02" db="EMBL/GenBank/DDBJ databases">
        <authorList>
            <person name="Chen Y."/>
            <person name="Shah S."/>
            <person name="Dougan E. K."/>
            <person name="Thang M."/>
            <person name="Chan C."/>
        </authorList>
    </citation>
    <scope>NUCLEOTIDE SEQUENCE [LARGE SCALE GENOMIC DNA]</scope>
</reference>
<gene>
    <name evidence="3" type="ORF">CCMP2556_LOCUS12563</name>
</gene>
<evidence type="ECO:0000256" key="1">
    <source>
        <dbReference type="ARBA" id="ARBA00023157"/>
    </source>
</evidence>
<dbReference type="InterPro" id="IPR001190">
    <property type="entry name" value="SRCR"/>
</dbReference>
<dbReference type="PROSITE" id="PS00420">
    <property type="entry name" value="SRCR_1"/>
    <property type="match status" value="1"/>
</dbReference>
<keyword evidence="1" id="KW-1015">Disulfide bond</keyword>
<keyword evidence="4" id="KW-1185">Reference proteome</keyword>
<proteinExistence type="predicted"/>
<accession>A0ABP0JQF1</accession>
<feature type="domain" description="SRCR" evidence="2">
    <location>
        <begin position="66"/>
        <end position="161"/>
    </location>
</feature>